<gene>
    <name evidence="2" type="ORF">EI983_10620</name>
</gene>
<dbReference type="AlphaFoldDB" id="A0A6I6IY15"/>
<dbReference type="EMBL" id="CP034348">
    <property type="protein sequence ID" value="QGY00378.1"/>
    <property type="molecule type" value="Genomic_DNA"/>
</dbReference>
<dbReference type="KEGG" id="rom:EI983_10620"/>
<organism evidence="2 3">
    <name type="scientific">Roseovarius faecimaris</name>
    <dbReference type="NCBI Taxonomy" id="2494550"/>
    <lineage>
        <taxon>Bacteria</taxon>
        <taxon>Pseudomonadati</taxon>
        <taxon>Pseudomonadota</taxon>
        <taxon>Alphaproteobacteria</taxon>
        <taxon>Rhodobacterales</taxon>
        <taxon>Roseobacteraceae</taxon>
        <taxon>Roseovarius</taxon>
    </lineage>
</organism>
<evidence type="ECO:0000256" key="1">
    <source>
        <dbReference type="SAM" id="Phobius"/>
    </source>
</evidence>
<evidence type="ECO:0000313" key="3">
    <source>
        <dbReference type="Proteomes" id="UP000428330"/>
    </source>
</evidence>
<name>A0A6I6IY15_9RHOB</name>
<feature type="transmembrane region" description="Helical" evidence="1">
    <location>
        <begin position="39"/>
        <end position="58"/>
    </location>
</feature>
<dbReference type="OrthoDB" id="9808748at2"/>
<keyword evidence="1" id="KW-0812">Transmembrane</keyword>
<evidence type="ECO:0000313" key="2">
    <source>
        <dbReference type="EMBL" id="QGY00378.1"/>
    </source>
</evidence>
<proteinExistence type="predicted"/>
<dbReference type="InterPro" id="IPR036927">
    <property type="entry name" value="Cyt_c_oxase-like_su1_sf"/>
</dbReference>
<reference evidence="3" key="1">
    <citation type="submission" date="2018-12" db="EMBL/GenBank/DDBJ databases">
        <title>Complete genome sequence of Roseovarius sp. MME-070.</title>
        <authorList>
            <person name="Nam Y.-D."/>
            <person name="Kang J."/>
            <person name="Chung W.-H."/>
            <person name="Park Y.S."/>
        </authorList>
    </citation>
    <scope>NUCLEOTIDE SEQUENCE [LARGE SCALE GENOMIC DNA]</scope>
    <source>
        <strain evidence="3">MME-070</strain>
    </source>
</reference>
<keyword evidence="1" id="KW-1133">Transmembrane helix</keyword>
<feature type="transmembrane region" description="Helical" evidence="1">
    <location>
        <begin position="96"/>
        <end position="117"/>
    </location>
</feature>
<keyword evidence="1" id="KW-0472">Membrane</keyword>
<dbReference type="RefSeq" id="WP_157709061.1">
    <property type="nucleotide sequence ID" value="NZ_CP034348.1"/>
</dbReference>
<accession>A0A6I6IY15</accession>
<dbReference type="Proteomes" id="UP000428330">
    <property type="component" value="Chromosome"/>
</dbReference>
<protein>
    <submittedName>
        <fullName evidence="2">Uncharacterized protein</fullName>
    </submittedName>
</protein>
<dbReference type="SUPFAM" id="SSF81442">
    <property type="entry name" value="Cytochrome c oxidase subunit I-like"/>
    <property type="match status" value="1"/>
</dbReference>
<feature type="transmembrane region" description="Helical" evidence="1">
    <location>
        <begin position="70"/>
        <end position="90"/>
    </location>
</feature>
<sequence length="121" mass="12686">MTGLAFRFFATAIVLLTAGMLWGIQMGITQDHTLSPAHAHLNLAGGVLMALFGIFYHLVPAAAASVLGKVHYLVALVGAILFAIGIAIHHSGGTELFAILGSLVTLGSMLIFLATMLRTRT</sequence>
<keyword evidence="3" id="KW-1185">Reference proteome</keyword>
<dbReference type="Gene3D" id="1.20.210.10">
    <property type="entry name" value="Cytochrome c oxidase-like, subunit I domain"/>
    <property type="match status" value="1"/>
</dbReference>